<comment type="function">
    <text evidence="6">Specifically methylates the N7 position of a guanine in 16S rRNA.</text>
</comment>
<keyword evidence="4 6" id="KW-0808">Transferase</keyword>
<dbReference type="InterPro" id="IPR029063">
    <property type="entry name" value="SAM-dependent_MTases_sf"/>
</dbReference>
<dbReference type="EMBL" id="WNLP01000002">
    <property type="protein sequence ID" value="MUH59236.1"/>
    <property type="molecule type" value="Genomic_DNA"/>
</dbReference>
<reference evidence="7 8" key="1">
    <citation type="submission" date="2019-09" db="EMBL/GenBank/DDBJ databases">
        <title>Bifidobacterium canis sp. nov., isolated from the digestive tract of German Shepherd dog puppy.</title>
        <authorList>
            <person name="Bunesova V."/>
        </authorList>
    </citation>
    <scope>NUCLEOTIDE SEQUENCE [LARGE SCALE GENOMIC DNA]</scope>
    <source>
        <strain evidence="7 8">GSD1FS</strain>
    </source>
</reference>
<dbReference type="Proteomes" id="UP000487882">
    <property type="component" value="Unassembled WGS sequence"/>
</dbReference>
<dbReference type="Pfam" id="PF02527">
    <property type="entry name" value="GidB"/>
    <property type="match status" value="1"/>
</dbReference>
<feature type="binding site" evidence="6">
    <location>
        <position position="84"/>
    </location>
    <ligand>
        <name>S-adenosyl-L-methionine</name>
        <dbReference type="ChEBI" id="CHEBI:59789"/>
    </ligand>
</feature>
<dbReference type="AlphaFoldDB" id="A0A7K1J3L1"/>
<dbReference type="InterPro" id="IPR003682">
    <property type="entry name" value="rRNA_ssu_MeTfrase_G"/>
</dbReference>
<keyword evidence="1 6" id="KW-0963">Cytoplasm</keyword>
<dbReference type="HAMAP" id="MF_00074">
    <property type="entry name" value="16SrRNA_methyltr_G"/>
    <property type="match status" value="1"/>
</dbReference>
<feature type="binding site" evidence="6">
    <location>
        <position position="89"/>
    </location>
    <ligand>
        <name>S-adenosyl-L-methionine</name>
        <dbReference type="ChEBI" id="CHEBI:59789"/>
    </ligand>
</feature>
<accession>A0A7K1J3L1</accession>
<evidence type="ECO:0000256" key="4">
    <source>
        <dbReference type="ARBA" id="ARBA00022679"/>
    </source>
</evidence>
<keyword evidence="2 6" id="KW-0698">rRNA processing</keyword>
<evidence type="ECO:0000256" key="6">
    <source>
        <dbReference type="HAMAP-Rule" id="MF_00074"/>
    </source>
</evidence>
<proteinExistence type="inferred from homology"/>
<evidence type="ECO:0000313" key="7">
    <source>
        <dbReference type="EMBL" id="MUH59236.1"/>
    </source>
</evidence>
<comment type="similarity">
    <text evidence="6">Belongs to the methyltransferase superfamily. RNA methyltransferase RsmG family.</text>
</comment>
<keyword evidence="5 6" id="KW-0949">S-adenosyl-L-methionine</keyword>
<evidence type="ECO:0000256" key="5">
    <source>
        <dbReference type="ARBA" id="ARBA00022691"/>
    </source>
</evidence>
<feature type="binding site" evidence="6">
    <location>
        <position position="173"/>
    </location>
    <ligand>
        <name>S-adenosyl-L-methionine</name>
        <dbReference type="ChEBI" id="CHEBI:59789"/>
    </ligand>
</feature>
<dbReference type="NCBIfam" id="TIGR00138">
    <property type="entry name" value="rsmG_gidB"/>
    <property type="match status" value="1"/>
</dbReference>
<evidence type="ECO:0000256" key="3">
    <source>
        <dbReference type="ARBA" id="ARBA00022603"/>
    </source>
</evidence>
<dbReference type="PANTHER" id="PTHR31760:SF0">
    <property type="entry name" value="S-ADENOSYL-L-METHIONINE-DEPENDENT METHYLTRANSFERASES SUPERFAMILY PROTEIN"/>
    <property type="match status" value="1"/>
</dbReference>
<dbReference type="PANTHER" id="PTHR31760">
    <property type="entry name" value="S-ADENOSYL-L-METHIONINE-DEPENDENT METHYLTRANSFERASES SUPERFAMILY PROTEIN"/>
    <property type="match status" value="1"/>
</dbReference>
<sequence>MSVEIHTDEQLAESNVLHDVFGDALPAIEVFHEKLRNEGEERGLIGPRDVDILWERHLLNSAAIVPFVAEKTEGKQFKTVADLGSGGGFPGLVIAAMLPDHTVTLIEPMERRIEWLDECVEAMQLTNVNVVRGRAEAAIAALRMHKGQGRGKTEVPEEVFESITHPFAVVTCRAVAPMTKLAGWALPLVEPKGALVALKGRSAQQEIDKAKDVIRRFGGIKPRVVTAPVADGLESTQVVIVDKK</sequence>
<comment type="subcellular location">
    <subcellularLocation>
        <location evidence="6">Cytoplasm</location>
    </subcellularLocation>
</comment>
<comment type="caution">
    <text evidence="7">The sequence shown here is derived from an EMBL/GenBank/DDBJ whole genome shotgun (WGS) entry which is preliminary data.</text>
</comment>
<organism evidence="7 8">
    <name type="scientific">Bifidobacterium canis</name>
    <dbReference type="NCBI Taxonomy" id="2610880"/>
    <lineage>
        <taxon>Bacteria</taxon>
        <taxon>Bacillati</taxon>
        <taxon>Actinomycetota</taxon>
        <taxon>Actinomycetes</taxon>
        <taxon>Bifidobacteriales</taxon>
        <taxon>Bifidobacteriaceae</taxon>
        <taxon>Bifidobacterium</taxon>
    </lineage>
</organism>
<dbReference type="Gene3D" id="3.40.50.150">
    <property type="entry name" value="Vaccinia Virus protein VP39"/>
    <property type="match status" value="1"/>
</dbReference>
<evidence type="ECO:0000313" key="8">
    <source>
        <dbReference type="Proteomes" id="UP000487882"/>
    </source>
</evidence>
<keyword evidence="8" id="KW-1185">Reference proteome</keyword>
<dbReference type="SUPFAM" id="SSF53335">
    <property type="entry name" value="S-adenosyl-L-methionine-dependent methyltransferases"/>
    <property type="match status" value="1"/>
</dbReference>
<dbReference type="GO" id="GO:0070043">
    <property type="term" value="F:rRNA (guanine-N7-)-methyltransferase activity"/>
    <property type="evidence" value="ECO:0007669"/>
    <property type="project" value="UniProtKB-UniRule"/>
</dbReference>
<gene>
    <name evidence="6" type="primary">rsmG</name>
    <name evidence="7" type="ORF">GSD1FS_0553</name>
</gene>
<comment type="caution">
    <text evidence="6">Lacks conserved residue(s) required for the propagation of feature annotation.</text>
</comment>
<dbReference type="GO" id="GO:0005829">
    <property type="term" value="C:cytosol"/>
    <property type="evidence" value="ECO:0007669"/>
    <property type="project" value="TreeGrafter"/>
</dbReference>
<dbReference type="EC" id="2.1.1.-" evidence="6"/>
<name>A0A7K1J3L1_9BIFI</name>
<evidence type="ECO:0000256" key="2">
    <source>
        <dbReference type="ARBA" id="ARBA00022552"/>
    </source>
</evidence>
<feature type="binding site" evidence="6">
    <location>
        <begin position="135"/>
        <end position="136"/>
    </location>
    <ligand>
        <name>S-adenosyl-L-methionine</name>
        <dbReference type="ChEBI" id="CHEBI:59789"/>
    </ligand>
</feature>
<protein>
    <recommendedName>
        <fullName evidence="6">Ribosomal RNA small subunit methyltransferase G</fullName>
        <ecNumber evidence="6">2.1.1.-</ecNumber>
    </recommendedName>
    <alternativeName>
        <fullName evidence="6">16S rRNA 7-methylguanosine methyltransferase</fullName>
        <shortName evidence="6">16S rRNA m7G methyltransferase</shortName>
    </alternativeName>
</protein>
<keyword evidence="3 6" id="KW-0489">Methyltransferase</keyword>
<evidence type="ECO:0000256" key="1">
    <source>
        <dbReference type="ARBA" id="ARBA00022490"/>
    </source>
</evidence>
<dbReference type="RefSeq" id="WP_155588259.1">
    <property type="nucleotide sequence ID" value="NZ_WNLP01000002.1"/>
</dbReference>